<evidence type="ECO:0000313" key="2">
    <source>
        <dbReference type="EMBL" id="WDE02545.1"/>
    </source>
</evidence>
<dbReference type="EMBL" id="CP059736">
    <property type="protein sequence ID" value="WDE02545.1"/>
    <property type="molecule type" value="Genomic_DNA"/>
</dbReference>
<accession>A0AAE9YWP0</accession>
<evidence type="ECO:0000256" key="1">
    <source>
        <dbReference type="SAM" id="MobiDB-lite"/>
    </source>
</evidence>
<dbReference type="RefSeq" id="WP_044832353.1">
    <property type="nucleotide sequence ID" value="NZ_CP059736.1"/>
</dbReference>
<dbReference type="KEGG" id="tact:SG35_029515"/>
<reference evidence="2 3" key="1">
    <citation type="journal article" date="2015" name="Genome Announc.">
        <title>Draft Genome Sequences of Marine Isolates of Thalassomonas viridans and Thalassomonas actiniarum.</title>
        <authorList>
            <person name="Olonade I."/>
            <person name="van Zyl L.J."/>
            <person name="Trindade M."/>
        </authorList>
    </citation>
    <scope>NUCLEOTIDE SEQUENCE [LARGE SCALE GENOMIC DNA]</scope>
    <source>
        <strain evidence="2 3">A5K-106</strain>
    </source>
</reference>
<gene>
    <name evidence="2" type="ORF">SG35_029515</name>
</gene>
<evidence type="ECO:0000313" key="3">
    <source>
        <dbReference type="Proteomes" id="UP000032568"/>
    </source>
</evidence>
<name>A0AAE9YWP0_9GAMM</name>
<feature type="compositionally biased region" description="Basic and acidic residues" evidence="1">
    <location>
        <begin position="1"/>
        <end position="13"/>
    </location>
</feature>
<dbReference type="AlphaFoldDB" id="A0AAE9YWP0"/>
<protein>
    <submittedName>
        <fullName evidence="2">Uncharacterized protein</fullName>
    </submittedName>
</protein>
<keyword evidence="3" id="KW-1185">Reference proteome</keyword>
<dbReference type="Proteomes" id="UP000032568">
    <property type="component" value="Chromosome pTact"/>
</dbReference>
<proteinExistence type="predicted"/>
<sequence length="106" mass="11898">MSESTHNPEENATKKGKTAGKTDTATAGEKQTAKQLKADMLLLCDEFSQFNEECAFICDAFAAIVREPEALDQATIAGFSHYSIWLKEQVADFKHRIHKVHQELEQ</sequence>
<organism evidence="2 3">
    <name type="scientific">Thalassomonas actiniarum</name>
    <dbReference type="NCBI Taxonomy" id="485447"/>
    <lineage>
        <taxon>Bacteria</taxon>
        <taxon>Pseudomonadati</taxon>
        <taxon>Pseudomonadota</taxon>
        <taxon>Gammaproteobacteria</taxon>
        <taxon>Alteromonadales</taxon>
        <taxon>Colwelliaceae</taxon>
        <taxon>Thalassomonas</taxon>
    </lineage>
</organism>
<feature type="region of interest" description="Disordered" evidence="1">
    <location>
        <begin position="1"/>
        <end position="31"/>
    </location>
</feature>
<reference evidence="2 3" key="2">
    <citation type="journal article" date="2022" name="Mar. Drugs">
        <title>Bioassay-Guided Fractionation Leads to the Detection of Cholic Acid Generated by the Rare Thalassomonas sp.</title>
        <authorList>
            <person name="Pheiffer F."/>
            <person name="Schneider Y.K."/>
            <person name="Hansen E.H."/>
            <person name="Andersen J.H."/>
            <person name="Isaksson J."/>
            <person name="Busche T."/>
            <person name="R C."/>
            <person name="Kalinowski J."/>
            <person name="Zyl L.V."/>
            <person name="Trindade M."/>
        </authorList>
    </citation>
    <scope>NUCLEOTIDE SEQUENCE [LARGE SCALE GENOMIC DNA]</scope>
    <source>
        <strain evidence="2 3">A5K-106</strain>
    </source>
</reference>
<feature type="compositionally biased region" description="Low complexity" evidence="1">
    <location>
        <begin position="19"/>
        <end position="28"/>
    </location>
</feature>